<accession>A0A6N9HD48</accession>
<dbReference type="Proteomes" id="UP000448575">
    <property type="component" value="Unassembled WGS sequence"/>
</dbReference>
<name>A0A6N9HD48_9BURK</name>
<keyword evidence="1" id="KW-0812">Transmembrane</keyword>
<protein>
    <recommendedName>
        <fullName evidence="4">DUF3742 family protein</fullName>
    </recommendedName>
</protein>
<comment type="caution">
    <text evidence="2">The sequence shown here is derived from an EMBL/GenBank/DDBJ whole genome shotgun (WGS) entry which is preliminary data.</text>
</comment>
<dbReference type="EMBL" id="WWCJ01000003">
    <property type="protein sequence ID" value="MYN01360.1"/>
    <property type="molecule type" value="Genomic_DNA"/>
</dbReference>
<dbReference type="RefSeq" id="WP_161024388.1">
    <property type="nucleotide sequence ID" value="NZ_WWCJ01000003.1"/>
</dbReference>
<evidence type="ECO:0000313" key="2">
    <source>
        <dbReference type="EMBL" id="MYN01360.1"/>
    </source>
</evidence>
<feature type="transmembrane region" description="Helical" evidence="1">
    <location>
        <begin position="38"/>
        <end position="69"/>
    </location>
</feature>
<evidence type="ECO:0008006" key="4">
    <source>
        <dbReference type="Google" id="ProtNLM"/>
    </source>
</evidence>
<dbReference type="AlphaFoldDB" id="A0A6N9HD48"/>
<reference evidence="2 3" key="1">
    <citation type="submission" date="2019-12" db="EMBL/GenBank/DDBJ databases">
        <title>Novel species isolated from a subtropical stream in China.</title>
        <authorList>
            <person name="Lu H."/>
        </authorList>
    </citation>
    <scope>NUCLEOTIDE SEQUENCE [LARGE SCALE GENOMIC DNA]</scope>
    <source>
        <strain evidence="2 3">DS3</strain>
    </source>
</reference>
<keyword evidence="1" id="KW-0472">Membrane</keyword>
<organism evidence="2 3">
    <name type="scientific">Pseudoduganella guangdongensis</name>
    <dbReference type="NCBI Taxonomy" id="2692179"/>
    <lineage>
        <taxon>Bacteria</taxon>
        <taxon>Pseudomonadati</taxon>
        <taxon>Pseudomonadota</taxon>
        <taxon>Betaproteobacteria</taxon>
        <taxon>Burkholderiales</taxon>
        <taxon>Oxalobacteraceae</taxon>
        <taxon>Telluria group</taxon>
        <taxon>Pseudoduganella</taxon>
    </lineage>
</organism>
<gene>
    <name evidence="2" type="ORF">GTP41_04520</name>
</gene>
<keyword evidence="3" id="KW-1185">Reference proteome</keyword>
<sequence>MKTINKSFKDTVKEVWHAFIGIGRHFVRTLDHMSWPAIVAMCVVLALFLTILPLVITLFIAVLIVKLAINVFGDKKQHG</sequence>
<keyword evidence="1" id="KW-1133">Transmembrane helix</keyword>
<evidence type="ECO:0000313" key="3">
    <source>
        <dbReference type="Proteomes" id="UP000448575"/>
    </source>
</evidence>
<proteinExistence type="predicted"/>
<evidence type="ECO:0000256" key="1">
    <source>
        <dbReference type="SAM" id="Phobius"/>
    </source>
</evidence>